<protein>
    <submittedName>
        <fullName evidence="14">Uncharacterized protein</fullName>
    </submittedName>
</protein>
<comment type="similarity">
    <text evidence="10">Belongs to the nuclear hormone receptor family.</text>
</comment>
<dbReference type="EMBL" id="CAJNOQ010000042">
    <property type="protein sequence ID" value="CAF0745910.1"/>
    <property type="molecule type" value="Genomic_DNA"/>
</dbReference>
<keyword evidence="7 10" id="KW-0804">Transcription</keyword>
<dbReference type="InterPro" id="IPR001628">
    <property type="entry name" value="Znf_hrmn_rcpt"/>
</dbReference>
<dbReference type="PROSITE" id="PS00031">
    <property type="entry name" value="NUCLEAR_REC_DBD_1"/>
    <property type="match status" value="1"/>
</dbReference>
<evidence type="ECO:0000256" key="6">
    <source>
        <dbReference type="ARBA" id="ARBA00023125"/>
    </source>
</evidence>
<evidence type="ECO:0000259" key="13">
    <source>
        <dbReference type="PROSITE" id="PS51843"/>
    </source>
</evidence>
<evidence type="ECO:0000313" key="15">
    <source>
        <dbReference type="EMBL" id="CAF3524649.1"/>
    </source>
</evidence>
<organism evidence="14 16">
    <name type="scientific">Didymodactylos carnosus</name>
    <dbReference type="NCBI Taxonomy" id="1234261"/>
    <lineage>
        <taxon>Eukaryota</taxon>
        <taxon>Metazoa</taxon>
        <taxon>Spiralia</taxon>
        <taxon>Gnathifera</taxon>
        <taxon>Rotifera</taxon>
        <taxon>Eurotatoria</taxon>
        <taxon>Bdelloidea</taxon>
        <taxon>Philodinida</taxon>
        <taxon>Philodinidae</taxon>
        <taxon>Didymodactylos</taxon>
    </lineage>
</organism>
<feature type="region of interest" description="Disordered" evidence="11">
    <location>
        <begin position="291"/>
        <end position="318"/>
    </location>
</feature>
<dbReference type="SUPFAM" id="SSF48508">
    <property type="entry name" value="Nuclear receptor ligand-binding domain"/>
    <property type="match status" value="1"/>
</dbReference>
<feature type="compositionally biased region" description="Polar residues" evidence="11">
    <location>
        <begin position="31"/>
        <end position="49"/>
    </location>
</feature>
<feature type="compositionally biased region" description="Polar residues" evidence="11">
    <location>
        <begin position="291"/>
        <end position="302"/>
    </location>
</feature>
<dbReference type="Gene3D" id="3.30.50.10">
    <property type="entry name" value="Erythroid Transcription Factor GATA-1, subunit A"/>
    <property type="match status" value="1"/>
</dbReference>
<evidence type="ECO:0000256" key="7">
    <source>
        <dbReference type="ARBA" id="ARBA00023163"/>
    </source>
</evidence>
<dbReference type="Gene3D" id="1.10.565.10">
    <property type="entry name" value="Retinoid X Receptor"/>
    <property type="match status" value="1"/>
</dbReference>
<comment type="subcellular location">
    <subcellularLocation>
        <location evidence="1 10">Nucleus</location>
    </subcellularLocation>
</comment>
<proteinExistence type="inferred from homology"/>
<dbReference type="GO" id="GO:0003700">
    <property type="term" value="F:DNA-binding transcription factor activity"/>
    <property type="evidence" value="ECO:0007669"/>
    <property type="project" value="InterPro"/>
</dbReference>
<evidence type="ECO:0000256" key="8">
    <source>
        <dbReference type="ARBA" id="ARBA00023170"/>
    </source>
</evidence>
<dbReference type="GO" id="GO:0005634">
    <property type="term" value="C:nucleus"/>
    <property type="evidence" value="ECO:0007669"/>
    <property type="project" value="UniProtKB-SubCell"/>
</dbReference>
<keyword evidence="6 10" id="KW-0238">DNA-binding</keyword>
<dbReference type="PRINTS" id="PR00047">
    <property type="entry name" value="STROIDFINGER"/>
</dbReference>
<keyword evidence="2 10" id="KW-0479">Metal-binding</keyword>
<dbReference type="FunFam" id="1.10.565.10:FF:000011">
    <property type="entry name" value="Nuclear receptor subfamily 5, group A, member 2"/>
    <property type="match status" value="1"/>
</dbReference>
<keyword evidence="4 10" id="KW-0862">Zinc</keyword>
<keyword evidence="3 10" id="KW-0863">Zinc-finger</keyword>
<dbReference type="InterPro" id="IPR013088">
    <property type="entry name" value="Znf_NHR/GATA"/>
</dbReference>
<keyword evidence="16" id="KW-1185">Reference proteome</keyword>
<dbReference type="EMBL" id="CAJOBC010000042">
    <property type="protein sequence ID" value="CAF3524649.1"/>
    <property type="molecule type" value="Genomic_DNA"/>
</dbReference>
<dbReference type="GO" id="GO:0045944">
    <property type="term" value="P:positive regulation of transcription by RNA polymerase II"/>
    <property type="evidence" value="ECO:0007669"/>
    <property type="project" value="UniProtKB-ARBA"/>
</dbReference>
<dbReference type="SMART" id="SM00430">
    <property type="entry name" value="HOLI"/>
    <property type="match status" value="1"/>
</dbReference>
<comment type="caution">
    <text evidence="14">The sequence shown here is derived from an EMBL/GenBank/DDBJ whole genome shotgun (WGS) entry which is preliminary data.</text>
</comment>
<dbReference type="InterPro" id="IPR001723">
    <property type="entry name" value="Nuclear_hrmn_rcpt"/>
</dbReference>
<dbReference type="SMART" id="SM00399">
    <property type="entry name" value="ZnF_C4"/>
    <property type="match status" value="1"/>
</dbReference>
<feature type="region of interest" description="Disordered" evidence="11">
    <location>
        <begin position="31"/>
        <end position="83"/>
    </location>
</feature>
<dbReference type="PROSITE" id="PS51030">
    <property type="entry name" value="NUCLEAR_REC_DBD_2"/>
    <property type="match status" value="1"/>
</dbReference>
<feature type="compositionally biased region" description="Basic and acidic residues" evidence="11">
    <location>
        <begin position="303"/>
        <end position="318"/>
    </location>
</feature>
<dbReference type="Pfam" id="PF00105">
    <property type="entry name" value="zf-C4"/>
    <property type="match status" value="1"/>
</dbReference>
<reference evidence="14" key="1">
    <citation type="submission" date="2021-02" db="EMBL/GenBank/DDBJ databases">
        <authorList>
            <person name="Nowell W R."/>
        </authorList>
    </citation>
    <scope>NUCLEOTIDE SEQUENCE</scope>
</reference>
<dbReference type="Pfam" id="PF00104">
    <property type="entry name" value="Hormone_recep"/>
    <property type="match status" value="1"/>
</dbReference>
<evidence type="ECO:0000259" key="12">
    <source>
        <dbReference type="PROSITE" id="PS51030"/>
    </source>
</evidence>
<dbReference type="PROSITE" id="PS51843">
    <property type="entry name" value="NR_LBD"/>
    <property type="match status" value="1"/>
</dbReference>
<dbReference type="FunFam" id="3.30.50.10:FF:000028">
    <property type="entry name" value="Nuclear receptor subfamily 2, group E, member 3"/>
    <property type="match status" value="1"/>
</dbReference>
<dbReference type="CDD" id="cd06970">
    <property type="entry name" value="NR_DBD_PNR"/>
    <property type="match status" value="1"/>
</dbReference>
<dbReference type="InterPro" id="IPR050274">
    <property type="entry name" value="Nuclear_hormone_rcpt_NR2"/>
</dbReference>
<dbReference type="OrthoDB" id="5771769at2759"/>
<evidence type="ECO:0000256" key="10">
    <source>
        <dbReference type="RuleBase" id="RU004334"/>
    </source>
</evidence>
<evidence type="ECO:0000256" key="3">
    <source>
        <dbReference type="ARBA" id="ARBA00022771"/>
    </source>
</evidence>
<feature type="compositionally biased region" description="Polar residues" evidence="11">
    <location>
        <begin position="67"/>
        <end position="83"/>
    </location>
</feature>
<evidence type="ECO:0000256" key="1">
    <source>
        <dbReference type="ARBA" id="ARBA00004123"/>
    </source>
</evidence>
<gene>
    <name evidence="14" type="ORF">GPM918_LOCUS536</name>
    <name evidence="15" type="ORF">SRO942_LOCUS537</name>
</gene>
<dbReference type="PRINTS" id="PR00398">
    <property type="entry name" value="STRDHORMONER"/>
</dbReference>
<dbReference type="InterPro" id="IPR000536">
    <property type="entry name" value="Nucl_hrmn_rcpt_lig-bd"/>
</dbReference>
<dbReference type="SUPFAM" id="SSF57716">
    <property type="entry name" value="Glucocorticoid receptor-like (DNA-binding domain)"/>
    <property type="match status" value="1"/>
</dbReference>
<keyword evidence="8 10" id="KW-0675">Receptor</keyword>
<evidence type="ECO:0000256" key="11">
    <source>
        <dbReference type="SAM" id="MobiDB-lite"/>
    </source>
</evidence>
<dbReference type="Proteomes" id="UP000681722">
    <property type="component" value="Unassembled WGS sequence"/>
</dbReference>
<keyword evidence="9 10" id="KW-0539">Nucleus</keyword>
<evidence type="ECO:0000313" key="16">
    <source>
        <dbReference type="Proteomes" id="UP000663829"/>
    </source>
</evidence>
<dbReference type="GO" id="GO:0008270">
    <property type="term" value="F:zinc ion binding"/>
    <property type="evidence" value="ECO:0007669"/>
    <property type="project" value="UniProtKB-KW"/>
</dbReference>
<feature type="domain" description="Nuclear receptor" evidence="12">
    <location>
        <begin position="182"/>
        <end position="258"/>
    </location>
</feature>
<evidence type="ECO:0000256" key="4">
    <source>
        <dbReference type="ARBA" id="ARBA00022833"/>
    </source>
</evidence>
<dbReference type="PANTHER" id="PTHR24083">
    <property type="entry name" value="NUCLEAR HORMONE RECEPTOR"/>
    <property type="match status" value="1"/>
</dbReference>
<evidence type="ECO:0000313" key="14">
    <source>
        <dbReference type="EMBL" id="CAF0745910.1"/>
    </source>
</evidence>
<name>A0A813NXC7_9BILA</name>
<dbReference type="InterPro" id="IPR035500">
    <property type="entry name" value="NHR-like_dom_sf"/>
</dbReference>
<feature type="domain" description="NR LBD" evidence="13">
    <location>
        <begin position="332"/>
        <end position="548"/>
    </location>
</feature>
<dbReference type="GO" id="GO:0043565">
    <property type="term" value="F:sequence-specific DNA binding"/>
    <property type="evidence" value="ECO:0007669"/>
    <property type="project" value="InterPro"/>
</dbReference>
<accession>A0A813NXC7</accession>
<dbReference type="AlphaFoldDB" id="A0A813NXC7"/>
<keyword evidence="5 10" id="KW-0805">Transcription regulation</keyword>
<evidence type="ECO:0000256" key="5">
    <source>
        <dbReference type="ARBA" id="ARBA00023015"/>
    </source>
</evidence>
<dbReference type="Proteomes" id="UP000663829">
    <property type="component" value="Unassembled WGS sequence"/>
</dbReference>
<evidence type="ECO:0000256" key="2">
    <source>
        <dbReference type="ARBA" id="ARBA00022723"/>
    </source>
</evidence>
<evidence type="ECO:0000256" key="9">
    <source>
        <dbReference type="ARBA" id="ARBA00023242"/>
    </source>
</evidence>
<sequence>MYHILPFNELYEHQLQSSDFFGKSDILFLQGSPSKSSECSTNISPSSSIHDVEENSDEAPDTHVKEQTSSTVNTEQTLSTNDPNPFGILSMCLPLSSSTSHSSSSSSSKILRPHSYSNHRYVVHPYPISPQAYFANIAKYAENQATLTAATQSINVHVEQQQQQQQQRNQQQTVNSNNKLTSLTCAVCGDISSGKHYGILACNGCSGFFKRSVRRKLIYRCQAGTGMCVVDKAHRNQCQACRLKKCMQMGMIKEAVQNERQPRNSAQVRPDSVDFHCDGTTISVMHSTKVNNNLSSIPSPQSDKSDEHSSQSENSFEMKKNIKQDENCSSYDRVNYVNGTSSSNQRLITTIMENALYANQNMQTNDSVYAIAVQILLMIVRWIKHLPTFSSLPFRDQVILLEESWSELFLLWAIQCSLSIDGGPLFTNQECFNDKLLFRTLNDLPYRFKQLKLDPIEFACLKAIILFRAETKSLKEPKIVENLQDQAQITLSQHTQLHHPTQQTRFGRLLLTLSLLRSVPSSLIEKVYFSRTIGNTPMEKLLSDMFKN</sequence>